<gene>
    <name evidence="2" type="ORF">F2Q69_00059600</name>
</gene>
<dbReference type="AlphaFoldDB" id="A0A8S9RDW2"/>
<dbReference type="EMBL" id="QGKX02000095">
    <property type="protein sequence ID" value="KAF3570792.1"/>
    <property type="molecule type" value="Genomic_DNA"/>
</dbReference>
<protein>
    <submittedName>
        <fullName evidence="2">Uncharacterized protein</fullName>
    </submittedName>
</protein>
<accession>A0A8S9RDW2</accession>
<dbReference type="Proteomes" id="UP000712600">
    <property type="component" value="Unassembled WGS sequence"/>
</dbReference>
<proteinExistence type="predicted"/>
<evidence type="ECO:0000256" key="1">
    <source>
        <dbReference type="SAM" id="MobiDB-lite"/>
    </source>
</evidence>
<feature type="compositionally biased region" description="Basic and acidic residues" evidence="1">
    <location>
        <begin position="1"/>
        <end position="11"/>
    </location>
</feature>
<feature type="compositionally biased region" description="Polar residues" evidence="1">
    <location>
        <begin position="35"/>
        <end position="56"/>
    </location>
</feature>
<name>A0A8S9RDW2_BRACR</name>
<feature type="compositionally biased region" description="Basic residues" evidence="1">
    <location>
        <begin position="12"/>
        <end position="26"/>
    </location>
</feature>
<comment type="caution">
    <text evidence="2">The sequence shown here is derived from an EMBL/GenBank/DDBJ whole genome shotgun (WGS) entry which is preliminary data.</text>
</comment>
<reference evidence="2" key="1">
    <citation type="submission" date="2019-12" db="EMBL/GenBank/DDBJ databases">
        <title>Genome sequencing and annotation of Brassica cretica.</title>
        <authorList>
            <person name="Studholme D.J."/>
            <person name="Sarris P."/>
        </authorList>
    </citation>
    <scope>NUCLEOTIDE SEQUENCE</scope>
    <source>
        <strain evidence="2">PFS-109/04</strain>
        <tissue evidence="2">Leaf</tissue>
    </source>
</reference>
<sequence>MIAEYELDKKKEAKKSRRERNKWKKPVNKEATRSYLCSRSNGVKPNSPKNAVQKPQSKPVVETPPTRNEEKRNKGFEKWLGSFKARIHQNDHLDDDLGPIFDEEDDHLDDDLGPIFDEEDDHLDDDSGPIFDEGEEPEAVSFLLAVQRVAEDVVDSGTEADHEKDLTTAYASGEETRDQSNNNQSLEKNIAKVEQNNVGSFILEGLIHDVLDREKLVSLMQNVEALCSIRNQCLDLSKKGPPRK</sequence>
<evidence type="ECO:0000313" key="2">
    <source>
        <dbReference type="EMBL" id="KAF3570792.1"/>
    </source>
</evidence>
<evidence type="ECO:0000313" key="3">
    <source>
        <dbReference type="Proteomes" id="UP000712600"/>
    </source>
</evidence>
<feature type="region of interest" description="Disordered" evidence="1">
    <location>
        <begin position="1"/>
        <end position="74"/>
    </location>
</feature>
<organism evidence="2 3">
    <name type="scientific">Brassica cretica</name>
    <name type="common">Mustard</name>
    <dbReference type="NCBI Taxonomy" id="69181"/>
    <lineage>
        <taxon>Eukaryota</taxon>
        <taxon>Viridiplantae</taxon>
        <taxon>Streptophyta</taxon>
        <taxon>Embryophyta</taxon>
        <taxon>Tracheophyta</taxon>
        <taxon>Spermatophyta</taxon>
        <taxon>Magnoliopsida</taxon>
        <taxon>eudicotyledons</taxon>
        <taxon>Gunneridae</taxon>
        <taxon>Pentapetalae</taxon>
        <taxon>rosids</taxon>
        <taxon>malvids</taxon>
        <taxon>Brassicales</taxon>
        <taxon>Brassicaceae</taxon>
        <taxon>Brassiceae</taxon>
        <taxon>Brassica</taxon>
    </lineage>
</organism>